<feature type="non-terminal residue" evidence="6">
    <location>
        <position position="166"/>
    </location>
</feature>
<dbReference type="Proteomes" id="UP000327493">
    <property type="component" value="Chromosome 20"/>
</dbReference>
<keyword evidence="3" id="KW-0393">Immunoglobulin domain</keyword>
<evidence type="ECO:0000313" key="7">
    <source>
        <dbReference type="Proteomes" id="UP000327493"/>
    </source>
</evidence>
<dbReference type="SUPFAM" id="SSF48726">
    <property type="entry name" value="Immunoglobulin"/>
    <property type="match status" value="1"/>
</dbReference>
<evidence type="ECO:0000313" key="6">
    <source>
        <dbReference type="EMBL" id="KAA8582418.1"/>
    </source>
</evidence>
<keyword evidence="7" id="KW-1185">Reference proteome</keyword>
<dbReference type="InterPro" id="IPR050504">
    <property type="entry name" value="IgSF_BTN/MOG"/>
</dbReference>
<dbReference type="PANTHER" id="PTHR24100:SF151">
    <property type="entry name" value="ICOS LIGAND"/>
    <property type="match status" value="1"/>
</dbReference>
<dbReference type="PANTHER" id="PTHR24100">
    <property type="entry name" value="BUTYROPHILIN"/>
    <property type="match status" value="1"/>
</dbReference>
<name>A0A5J5CKC8_9PERO</name>
<dbReference type="InterPro" id="IPR036179">
    <property type="entry name" value="Ig-like_dom_sf"/>
</dbReference>
<organism evidence="6 7">
    <name type="scientific">Etheostoma spectabile</name>
    <name type="common">orangethroat darter</name>
    <dbReference type="NCBI Taxonomy" id="54343"/>
    <lineage>
        <taxon>Eukaryota</taxon>
        <taxon>Metazoa</taxon>
        <taxon>Chordata</taxon>
        <taxon>Craniata</taxon>
        <taxon>Vertebrata</taxon>
        <taxon>Euteleostomi</taxon>
        <taxon>Actinopterygii</taxon>
        <taxon>Neopterygii</taxon>
        <taxon>Teleostei</taxon>
        <taxon>Neoteleostei</taxon>
        <taxon>Acanthomorphata</taxon>
        <taxon>Eupercaria</taxon>
        <taxon>Perciformes</taxon>
        <taxon>Percoidei</taxon>
        <taxon>Percidae</taxon>
        <taxon>Etheostomatinae</taxon>
        <taxon>Etheostoma</taxon>
    </lineage>
</organism>
<feature type="compositionally biased region" description="Low complexity" evidence="4">
    <location>
        <begin position="156"/>
        <end position="166"/>
    </location>
</feature>
<dbReference type="InterPro" id="IPR013783">
    <property type="entry name" value="Ig-like_fold"/>
</dbReference>
<reference evidence="6 7" key="1">
    <citation type="submission" date="2019-08" db="EMBL/GenBank/DDBJ databases">
        <title>A chromosome-level genome assembly, high-density linkage maps, and genome scans reveal the genomic architecture of hybrid incompatibilities underlying speciation via character displacement in darters (Percidae: Etheostominae).</title>
        <authorList>
            <person name="Moran R.L."/>
            <person name="Catchen J.M."/>
            <person name="Fuller R.C."/>
        </authorList>
    </citation>
    <scope>NUCLEOTIDE SEQUENCE [LARGE SCALE GENOMIC DNA]</scope>
    <source>
        <strain evidence="6">EspeVRDwgs_2016</strain>
        <tissue evidence="6">Muscle</tissue>
    </source>
</reference>
<sequence length="166" mass="18107">MSVHEYLKGNDHLARQDHFYSHRTHLDHDRVKAGDFSLTLKDPCFRDSGTYICTVHKNRAIYTQQVVRLRVKEFPRHGVISSPGAHLLRGAAGEVPSAQGFDSLLQGAVQGGLSTGLRVQEQQPGHGLDEDLLPQADVPGQLGPDHTCRSRDSPGSTTTTSTTASQ</sequence>
<evidence type="ECO:0000259" key="5">
    <source>
        <dbReference type="Pfam" id="PF07686"/>
    </source>
</evidence>
<dbReference type="GO" id="GO:0009897">
    <property type="term" value="C:external side of plasma membrane"/>
    <property type="evidence" value="ECO:0007669"/>
    <property type="project" value="TreeGrafter"/>
</dbReference>
<proteinExistence type="predicted"/>
<evidence type="ECO:0000256" key="1">
    <source>
        <dbReference type="ARBA" id="ARBA00004370"/>
    </source>
</evidence>
<evidence type="ECO:0000256" key="2">
    <source>
        <dbReference type="ARBA" id="ARBA00023136"/>
    </source>
</evidence>
<keyword evidence="2" id="KW-0472">Membrane</keyword>
<protein>
    <recommendedName>
        <fullName evidence="5">Immunoglobulin V-set domain-containing protein</fullName>
    </recommendedName>
</protein>
<comment type="caution">
    <text evidence="6">The sequence shown here is derived from an EMBL/GenBank/DDBJ whole genome shotgun (WGS) entry which is preliminary data.</text>
</comment>
<evidence type="ECO:0000256" key="4">
    <source>
        <dbReference type="SAM" id="MobiDB-lite"/>
    </source>
</evidence>
<dbReference type="GO" id="GO:0001817">
    <property type="term" value="P:regulation of cytokine production"/>
    <property type="evidence" value="ECO:0007669"/>
    <property type="project" value="TreeGrafter"/>
</dbReference>
<dbReference type="Gene3D" id="2.60.40.10">
    <property type="entry name" value="Immunoglobulins"/>
    <property type="match status" value="1"/>
</dbReference>
<dbReference type="InterPro" id="IPR013106">
    <property type="entry name" value="Ig_V-set"/>
</dbReference>
<dbReference type="GO" id="GO:0005102">
    <property type="term" value="F:signaling receptor binding"/>
    <property type="evidence" value="ECO:0007669"/>
    <property type="project" value="TreeGrafter"/>
</dbReference>
<dbReference type="EMBL" id="VOFY01000020">
    <property type="protein sequence ID" value="KAA8582418.1"/>
    <property type="molecule type" value="Genomic_DNA"/>
</dbReference>
<dbReference type="AlphaFoldDB" id="A0A5J5CKC8"/>
<gene>
    <name evidence="6" type="ORF">FQN60_009158</name>
</gene>
<feature type="region of interest" description="Disordered" evidence="4">
    <location>
        <begin position="121"/>
        <end position="166"/>
    </location>
</feature>
<dbReference type="GO" id="GO:0050852">
    <property type="term" value="P:T cell receptor signaling pathway"/>
    <property type="evidence" value="ECO:0007669"/>
    <property type="project" value="TreeGrafter"/>
</dbReference>
<feature type="domain" description="Immunoglobulin V-set" evidence="5">
    <location>
        <begin position="21"/>
        <end position="71"/>
    </location>
</feature>
<evidence type="ECO:0000256" key="3">
    <source>
        <dbReference type="ARBA" id="ARBA00023319"/>
    </source>
</evidence>
<dbReference type="Pfam" id="PF07686">
    <property type="entry name" value="V-set"/>
    <property type="match status" value="1"/>
</dbReference>
<accession>A0A5J5CKC8</accession>
<comment type="subcellular location">
    <subcellularLocation>
        <location evidence="1">Membrane</location>
    </subcellularLocation>
</comment>